<dbReference type="Pfam" id="PF12705">
    <property type="entry name" value="PDDEXK_1"/>
    <property type="match status" value="1"/>
</dbReference>
<comment type="caution">
    <text evidence="2">The sequence shown here is derived from an EMBL/GenBank/DDBJ whole genome shotgun (WGS) entry which is preliminary data.</text>
</comment>
<dbReference type="AlphaFoldDB" id="A0A3A4ZFF3"/>
<feature type="domain" description="PD-(D/E)XK endonuclease-like" evidence="1">
    <location>
        <begin position="106"/>
        <end position="243"/>
    </location>
</feature>
<sequence>MSEYYKSQRLDKYCYDKSSTQYFKLSRSKIDLFMECPRCFYIDRVLGTGRPPGFPFALNSAVDHLLKLEFDSHRVSGKPHPLIEKYGVDAKPVPHESLDLWRDNFTGIQYLHKPTNLLIFGAIDDLWINSDDEYIVVDYKSTSKNEEINELDKDWQIGYKRQMEIYQWLLKQNGYKVSDTGYFVYCNGNTDKEAFDAKLEFDITLIDYIGNTNWVEDTIEDIKKCLDLEYIPESGEQCDYCAYYNSREKHELKSGKQQAKNIQLPLA</sequence>
<dbReference type="Gene3D" id="3.90.320.10">
    <property type="match status" value="1"/>
</dbReference>
<evidence type="ECO:0000313" key="2">
    <source>
        <dbReference type="EMBL" id="RJR27879.1"/>
    </source>
</evidence>
<proteinExistence type="predicted"/>
<dbReference type="Proteomes" id="UP000265540">
    <property type="component" value="Unassembled WGS sequence"/>
</dbReference>
<name>A0A3A4ZFF3_UNCKA</name>
<evidence type="ECO:0000259" key="1">
    <source>
        <dbReference type="Pfam" id="PF12705"/>
    </source>
</evidence>
<reference evidence="2 3" key="1">
    <citation type="journal article" date="2017" name="ISME J.">
        <title>Energy and carbon metabolisms in a deep terrestrial subsurface fluid microbial community.</title>
        <authorList>
            <person name="Momper L."/>
            <person name="Jungbluth S.P."/>
            <person name="Lee M.D."/>
            <person name="Amend J.P."/>
        </authorList>
    </citation>
    <scope>NUCLEOTIDE SEQUENCE [LARGE SCALE GENOMIC DNA]</scope>
    <source>
        <strain evidence="2">SURF_46</strain>
    </source>
</reference>
<dbReference type="InterPro" id="IPR011335">
    <property type="entry name" value="Restrct_endonuc-II-like"/>
</dbReference>
<organism evidence="2 3">
    <name type="scientific">candidate division WWE3 bacterium</name>
    <dbReference type="NCBI Taxonomy" id="2053526"/>
    <lineage>
        <taxon>Bacteria</taxon>
        <taxon>Katanobacteria</taxon>
    </lineage>
</organism>
<gene>
    <name evidence="2" type="ORF">C4561_01170</name>
</gene>
<dbReference type="SUPFAM" id="SSF52980">
    <property type="entry name" value="Restriction endonuclease-like"/>
    <property type="match status" value="1"/>
</dbReference>
<dbReference type="InterPro" id="IPR038726">
    <property type="entry name" value="PDDEXK_AddAB-type"/>
</dbReference>
<dbReference type="InterPro" id="IPR011604">
    <property type="entry name" value="PDDEXK-like_dom_sf"/>
</dbReference>
<dbReference type="EMBL" id="QZJF01000006">
    <property type="protein sequence ID" value="RJR27879.1"/>
    <property type="molecule type" value="Genomic_DNA"/>
</dbReference>
<accession>A0A3A4ZFF3</accession>
<protein>
    <recommendedName>
        <fullName evidence="1">PD-(D/E)XK endonuclease-like domain-containing protein</fullName>
    </recommendedName>
</protein>
<evidence type="ECO:0000313" key="3">
    <source>
        <dbReference type="Proteomes" id="UP000265540"/>
    </source>
</evidence>